<dbReference type="EMBL" id="CP019343">
    <property type="protein sequence ID" value="ARN73203.1"/>
    <property type="molecule type" value="Genomic_DNA"/>
</dbReference>
<dbReference type="AlphaFoldDB" id="A0A1X9NGR3"/>
<dbReference type="InterPro" id="IPR050109">
    <property type="entry name" value="HTH-type_TetR-like_transc_reg"/>
</dbReference>
<gene>
    <name evidence="6" type="ORF">BST96_03225</name>
</gene>
<sequence length="216" mass="24667">MPAKPKAKVKKTTKLRARDRQATEQLLLDACERILLRHGPDGIGVNNVVEEAGVGKQLLYRYFDDLPGLVTAWLQRGANWPTTDELLGGDREAFAALDYKGKVKLIQRNYMKALRDRPVITRIMASELMNPTQVTAVLEKTSDKVARELTTIMSDLGEDQREDLVNLSLIFYCMINYLCMRSVTSPNCFGMNLRQKKSWQRVDELIDVMVDRFLID</sequence>
<proteinExistence type="predicted"/>
<keyword evidence="7" id="KW-1185">Reference proteome</keyword>
<dbReference type="OrthoDB" id="9796019at2"/>
<evidence type="ECO:0000256" key="2">
    <source>
        <dbReference type="ARBA" id="ARBA00023125"/>
    </source>
</evidence>
<feature type="DNA-binding region" description="H-T-H motif" evidence="4">
    <location>
        <begin position="44"/>
        <end position="63"/>
    </location>
</feature>
<dbReference type="PANTHER" id="PTHR30055:SF234">
    <property type="entry name" value="HTH-TYPE TRANSCRIPTIONAL REGULATOR BETI"/>
    <property type="match status" value="1"/>
</dbReference>
<accession>A0A1X9NGR3</accession>
<dbReference type="RefSeq" id="WP_085757308.1">
    <property type="nucleotide sequence ID" value="NZ_CP019343.1"/>
</dbReference>
<dbReference type="Proteomes" id="UP000193450">
    <property type="component" value="Chromosome"/>
</dbReference>
<protein>
    <recommendedName>
        <fullName evidence="5">HTH tetR-type domain-containing protein</fullName>
    </recommendedName>
</protein>
<dbReference type="Gene3D" id="1.10.357.10">
    <property type="entry name" value="Tetracycline Repressor, domain 2"/>
    <property type="match status" value="1"/>
</dbReference>
<evidence type="ECO:0000259" key="5">
    <source>
        <dbReference type="PROSITE" id="PS50977"/>
    </source>
</evidence>
<evidence type="ECO:0000256" key="4">
    <source>
        <dbReference type="PROSITE-ProRule" id="PRU00335"/>
    </source>
</evidence>
<keyword evidence="2 4" id="KW-0238">DNA-binding</keyword>
<dbReference type="STRING" id="716816.BST96_03225"/>
<organism evidence="6 7">
    <name type="scientific">Oceanicoccus sagamiensis</name>
    <dbReference type="NCBI Taxonomy" id="716816"/>
    <lineage>
        <taxon>Bacteria</taxon>
        <taxon>Pseudomonadati</taxon>
        <taxon>Pseudomonadota</taxon>
        <taxon>Gammaproteobacteria</taxon>
        <taxon>Cellvibrionales</taxon>
        <taxon>Spongiibacteraceae</taxon>
        <taxon>Oceanicoccus</taxon>
    </lineage>
</organism>
<dbReference type="GO" id="GO:0003700">
    <property type="term" value="F:DNA-binding transcription factor activity"/>
    <property type="evidence" value="ECO:0007669"/>
    <property type="project" value="TreeGrafter"/>
</dbReference>
<feature type="domain" description="HTH tetR-type" evidence="5">
    <location>
        <begin position="21"/>
        <end position="81"/>
    </location>
</feature>
<keyword evidence="1" id="KW-0805">Transcription regulation</keyword>
<name>A0A1X9NGR3_9GAMM</name>
<dbReference type="InterPro" id="IPR009057">
    <property type="entry name" value="Homeodomain-like_sf"/>
</dbReference>
<dbReference type="PROSITE" id="PS50977">
    <property type="entry name" value="HTH_TETR_2"/>
    <property type="match status" value="1"/>
</dbReference>
<dbReference type="Pfam" id="PF00440">
    <property type="entry name" value="TetR_N"/>
    <property type="match status" value="1"/>
</dbReference>
<dbReference type="InterPro" id="IPR001647">
    <property type="entry name" value="HTH_TetR"/>
</dbReference>
<evidence type="ECO:0000256" key="1">
    <source>
        <dbReference type="ARBA" id="ARBA00023015"/>
    </source>
</evidence>
<dbReference type="KEGG" id="osg:BST96_03225"/>
<evidence type="ECO:0000256" key="3">
    <source>
        <dbReference type="ARBA" id="ARBA00023163"/>
    </source>
</evidence>
<dbReference type="SUPFAM" id="SSF46689">
    <property type="entry name" value="Homeodomain-like"/>
    <property type="match status" value="1"/>
</dbReference>
<keyword evidence="3" id="KW-0804">Transcription</keyword>
<dbReference type="GO" id="GO:0000976">
    <property type="term" value="F:transcription cis-regulatory region binding"/>
    <property type="evidence" value="ECO:0007669"/>
    <property type="project" value="TreeGrafter"/>
</dbReference>
<dbReference type="PANTHER" id="PTHR30055">
    <property type="entry name" value="HTH-TYPE TRANSCRIPTIONAL REGULATOR RUTR"/>
    <property type="match status" value="1"/>
</dbReference>
<reference evidence="6 7" key="1">
    <citation type="submission" date="2016-11" db="EMBL/GenBank/DDBJ databases">
        <title>Trade-off between light-utilization and light-protection in marine flavobacteria.</title>
        <authorList>
            <person name="Kumagai Y."/>
        </authorList>
    </citation>
    <scope>NUCLEOTIDE SEQUENCE [LARGE SCALE GENOMIC DNA]</scope>
    <source>
        <strain evidence="6 7">NBRC 107125</strain>
    </source>
</reference>
<evidence type="ECO:0000313" key="7">
    <source>
        <dbReference type="Proteomes" id="UP000193450"/>
    </source>
</evidence>
<evidence type="ECO:0000313" key="6">
    <source>
        <dbReference type="EMBL" id="ARN73203.1"/>
    </source>
</evidence>